<keyword evidence="4" id="KW-0547">Nucleotide-binding</keyword>
<protein>
    <submittedName>
        <fullName evidence="4">ATP-binding protein</fullName>
    </submittedName>
</protein>
<proteinExistence type="predicted"/>
<evidence type="ECO:0000313" key="5">
    <source>
        <dbReference type="Proteomes" id="UP000644756"/>
    </source>
</evidence>
<dbReference type="Proteomes" id="UP000644756">
    <property type="component" value="Unassembled WGS sequence"/>
</dbReference>
<reference evidence="4" key="2">
    <citation type="submission" date="2020-09" db="EMBL/GenBank/DDBJ databases">
        <authorList>
            <person name="Sun Q."/>
            <person name="Zhou Y."/>
        </authorList>
    </citation>
    <scope>NUCLEOTIDE SEQUENCE</scope>
    <source>
        <strain evidence="4">CGMCC 1.12987</strain>
    </source>
</reference>
<feature type="domain" description="Non-reducing end beta-L-arabinofuranosidase-like GH127 middle" evidence="2">
    <location>
        <begin position="437"/>
        <end position="536"/>
    </location>
</feature>
<dbReference type="InterPro" id="IPR008928">
    <property type="entry name" value="6-hairpin_glycosidase_sf"/>
</dbReference>
<keyword evidence="4" id="KW-0067">ATP-binding</keyword>
<sequence>MLIDTRKSKYSKVHSLPVQAIDWNEGFWKERFDVCADVSVPHIRSQFEDDSPTFHVVENFRVAAELHEGEHAGTPFGDGDFYKWMEAAMYVVAKRGDKELEKDLDAYIELISKAQQLDGYISTKQIIADKSSGGNSRLGHVNDFEFYNFGHLMTTACAYKRITGKDSFLKVAEKAAGYLRNLYEEQIRKGEALTEVCPSHYMGITELYRTTGKNEYLELAELALKARDLVKNGTNDNQDRLPLREHRKIVGHGVRSTYLYSGVADIYLENGDEELKTVLDSVWENCVGKKLYINGGCGALYSGTSPYGEFSFDMSKNVVHQAFGYEYQLPNITAYNETCATIGNIMWNLRMFAIDPQAKYFDIIERSMLNLSIASVSLSGDRYFYQNALRRVKELDHELMWPLERTGTLTCFCCPPNMARIITESSEYAYMISDDSIYTGMYGANTAGFRLSNGAAFTIMQKTEYPWDGRVVMEFGDVKEDVPITVKLRVPGWLTGGSITVNGEEIADLDKSHASSYFSIDIDKIDGTRIELQMDMPVRLTVAHSYLEENINQVAVERGPLLYCLESPDVPLPELGDFMLPASAKFKSVPYEISGKTVLSLETDGLTVKWNKEKDRQALYQTLDIEGPGRVRVRMIPYFAWDNRGNGEMMVWFPLYFGEFS</sequence>
<dbReference type="Pfam" id="PF20736">
    <property type="entry name" value="Glyco_hydro127M"/>
    <property type="match status" value="1"/>
</dbReference>
<accession>A0A917FQM8</accession>
<dbReference type="GO" id="GO:0005975">
    <property type="term" value="P:carbohydrate metabolic process"/>
    <property type="evidence" value="ECO:0007669"/>
    <property type="project" value="InterPro"/>
</dbReference>
<evidence type="ECO:0000259" key="2">
    <source>
        <dbReference type="Pfam" id="PF20736"/>
    </source>
</evidence>
<feature type="domain" description="Non-reducing end beta-L-arabinofuranosidase-like GH127 catalytic" evidence="1">
    <location>
        <begin position="21"/>
        <end position="425"/>
    </location>
</feature>
<dbReference type="Pfam" id="PF20737">
    <property type="entry name" value="Glyco_hydro127C"/>
    <property type="match status" value="1"/>
</dbReference>
<dbReference type="InterPro" id="IPR049174">
    <property type="entry name" value="Beta-AFase-like"/>
</dbReference>
<comment type="caution">
    <text evidence="4">The sequence shown here is derived from an EMBL/GenBank/DDBJ whole genome shotgun (WGS) entry which is preliminary data.</text>
</comment>
<reference evidence="4" key="1">
    <citation type="journal article" date="2014" name="Int. J. Syst. Evol. Microbiol.">
        <title>Complete genome sequence of Corynebacterium casei LMG S-19264T (=DSM 44701T), isolated from a smear-ripened cheese.</title>
        <authorList>
            <consortium name="US DOE Joint Genome Institute (JGI-PGF)"/>
            <person name="Walter F."/>
            <person name="Albersmeier A."/>
            <person name="Kalinowski J."/>
            <person name="Ruckert C."/>
        </authorList>
    </citation>
    <scope>NUCLEOTIDE SEQUENCE</scope>
    <source>
        <strain evidence="4">CGMCC 1.12987</strain>
    </source>
</reference>
<dbReference type="PANTHER" id="PTHR43465">
    <property type="entry name" value="DUF1680 DOMAIN PROTEIN (AFU_ORTHOLOGUE AFUA_1G08910)"/>
    <property type="match status" value="1"/>
</dbReference>
<evidence type="ECO:0000313" key="4">
    <source>
        <dbReference type="EMBL" id="GGG00058.1"/>
    </source>
</evidence>
<evidence type="ECO:0000259" key="1">
    <source>
        <dbReference type="Pfam" id="PF07944"/>
    </source>
</evidence>
<gene>
    <name evidence="4" type="ORF">GCM10010916_16620</name>
</gene>
<dbReference type="GO" id="GO:0005524">
    <property type="term" value="F:ATP binding"/>
    <property type="evidence" value="ECO:0007669"/>
    <property type="project" value="UniProtKB-KW"/>
</dbReference>
<name>A0A917FQM8_9BACL</name>
<dbReference type="InterPro" id="IPR049049">
    <property type="entry name" value="Beta-AFase-like_GH127_C"/>
</dbReference>
<feature type="domain" description="Non-reducing end beta-L-arabinofuranosidase-like GH127 C-terminal" evidence="3">
    <location>
        <begin position="538"/>
        <end position="654"/>
    </location>
</feature>
<dbReference type="Pfam" id="PF07944">
    <property type="entry name" value="Beta-AFase-like_GH127_cat"/>
    <property type="match status" value="1"/>
</dbReference>
<dbReference type="AlphaFoldDB" id="A0A917FQM8"/>
<evidence type="ECO:0000259" key="3">
    <source>
        <dbReference type="Pfam" id="PF20737"/>
    </source>
</evidence>
<dbReference type="InterPro" id="IPR049046">
    <property type="entry name" value="Beta-AFase-like_GH127_middle"/>
</dbReference>
<dbReference type="SUPFAM" id="SSF48208">
    <property type="entry name" value="Six-hairpin glycosidases"/>
    <property type="match status" value="1"/>
</dbReference>
<keyword evidence="5" id="KW-1185">Reference proteome</keyword>
<dbReference type="PANTHER" id="PTHR43465:SF1">
    <property type="entry name" value="NON-REDUCING END BETA-L-ARABINOFURANOSIDASE"/>
    <property type="match status" value="1"/>
</dbReference>
<dbReference type="RefSeq" id="WP_188530579.1">
    <property type="nucleotide sequence ID" value="NZ_BMGR01000004.1"/>
</dbReference>
<organism evidence="4 5">
    <name type="scientific">Paenibacillus abyssi</name>
    <dbReference type="NCBI Taxonomy" id="1340531"/>
    <lineage>
        <taxon>Bacteria</taxon>
        <taxon>Bacillati</taxon>
        <taxon>Bacillota</taxon>
        <taxon>Bacilli</taxon>
        <taxon>Bacillales</taxon>
        <taxon>Paenibacillaceae</taxon>
        <taxon>Paenibacillus</taxon>
    </lineage>
</organism>
<dbReference type="EMBL" id="BMGR01000004">
    <property type="protein sequence ID" value="GGG00058.1"/>
    <property type="molecule type" value="Genomic_DNA"/>
</dbReference>
<dbReference type="InterPro" id="IPR012878">
    <property type="entry name" value="Beta-AFase-like_GH127_cat"/>
</dbReference>